<keyword evidence="3" id="KW-0812">Transmembrane</keyword>
<dbReference type="GO" id="GO:0015979">
    <property type="term" value="P:photosynthesis"/>
    <property type="evidence" value="ECO:0007669"/>
    <property type="project" value="UniProtKB-KW"/>
</dbReference>
<feature type="transmembrane region" description="Helical" evidence="3">
    <location>
        <begin position="12"/>
        <end position="29"/>
    </location>
</feature>
<feature type="domain" description="Photosynthesis system II assembly factor Ycf48/Hcf136-like" evidence="4">
    <location>
        <begin position="80"/>
        <end position="168"/>
    </location>
</feature>
<dbReference type="SUPFAM" id="SSF110296">
    <property type="entry name" value="Oligoxyloglucan reducing end-specific cellobiohydrolase"/>
    <property type="match status" value="1"/>
</dbReference>
<evidence type="ECO:0000256" key="3">
    <source>
        <dbReference type="SAM" id="Phobius"/>
    </source>
</evidence>
<keyword evidence="2" id="KW-0604">Photosystem II</keyword>
<dbReference type="AlphaFoldDB" id="A0A5B8RC52"/>
<evidence type="ECO:0000259" key="4">
    <source>
        <dbReference type="Pfam" id="PF14870"/>
    </source>
</evidence>
<dbReference type="PANTHER" id="PTHR47199">
    <property type="entry name" value="PHOTOSYSTEM II STABILITY/ASSEMBLY FACTOR HCF136, CHLOROPLASTIC"/>
    <property type="match status" value="1"/>
</dbReference>
<sequence>MARQHIAHALEIALSALILAGLFYVAFFVKPSVEVPDVRRSAIEPRDNFYGVASPGDDGAVVWAAGRAGKIIRSDDGGEHWRAQETPVFHHIQDIAAWDADTAVAAGDQGTVLITQDGGGHWRSVDAPTRPRGGSQFLRVRIDTQGRAWITGTMGVLLVSGDNGRSWRLTHPKQDIGWNDVTVAPDGTVWLVGEFGTIKRSGDGGASWQAVDSPTDSSLMSVTFSDTDHAVAVGLSGTVLTTSDGGAHWQRRQAGTGAHLFDVAWDGARYLAVGNGGVLVTGSADGGSWKAGSIAPGDFGWYTEVTPVAGHTYITGQTLGTLADGRWRAFRGRSAPGNDEEASRNG</sequence>
<dbReference type="EMBL" id="MN079082">
    <property type="protein sequence ID" value="QEA04355.1"/>
    <property type="molecule type" value="Genomic_DNA"/>
</dbReference>
<dbReference type="InterPro" id="IPR028203">
    <property type="entry name" value="PSII_CF48-like_dom"/>
</dbReference>
<dbReference type="Pfam" id="PF14870">
    <property type="entry name" value="PSII_BNR"/>
    <property type="match status" value="2"/>
</dbReference>
<organism evidence="5">
    <name type="scientific">uncultured organism</name>
    <dbReference type="NCBI Taxonomy" id="155900"/>
    <lineage>
        <taxon>unclassified sequences</taxon>
        <taxon>environmental samples</taxon>
    </lineage>
</organism>
<evidence type="ECO:0000256" key="1">
    <source>
        <dbReference type="ARBA" id="ARBA00022531"/>
    </source>
</evidence>
<protein>
    <submittedName>
        <fullName evidence="5">Ycf48-like protein</fullName>
    </submittedName>
</protein>
<feature type="domain" description="Photosynthesis system II assembly factor Ycf48/Hcf136-like" evidence="4">
    <location>
        <begin position="207"/>
        <end position="290"/>
    </location>
</feature>
<keyword evidence="3" id="KW-0472">Membrane</keyword>
<reference evidence="5" key="1">
    <citation type="submission" date="2019-06" db="EMBL/GenBank/DDBJ databases">
        <authorList>
            <person name="Murdoch R.W."/>
            <person name="Fathepure B."/>
        </authorList>
    </citation>
    <scope>NUCLEOTIDE SEQUENCE</scope>
</reference>
<gene>
    <name evidence="5" type="primary">hcf136</name>
    <name evidence="5" type="ORF">KBTEX_00663</name>
</gene>
<evidence type="ECO:0000313" key="5">
    <source>
        <dbReference type="EMBL" id="QEA04355.1"/>
    </source>
</evidence>
<keyword evidence="3" id="KW-1133">Transmembrane helix</keyword>
<dbReference type="Gene3D" id="2.130.10.10">
    <property type="entry name" value="YVTN repeat-like/Quinoprotein amine dehydrogenase"/>
    <property type="match status" value="2"/>
</dbReference>
<keyword evidence="1" id="KW-0602">Photosynthesis</keyword>
<dbReference type="InterPro" id="IPR015943">
    <property type="entry name" value="WD40/YVTN_repeat-like_dom_sf"/>
</dbReference>
<dbReference type="PANTHER" id="PTHR47199:SF2">
    <property type="entry name" value="PHOTOSYSTEM II STABILITY_ASSEMBLY FACTOR HCF136, CHLOROPLASTIC"/>
    <property type="match status" value="1"/>
</dbReference>
<accession>A0A5B8RC52</accession>
<name>A0A5B8RC52_9ZZZZ</name>
<proteinExistence type="predicted"/>
<evidence type="ECO:0000256" key="2">
    <source>
        <dbReference type="ARBA" id="ARBA00023276"/>
    </source>
</evidence>